<sequence>MSSADEDQNEDQSGAIRTSKKRRVQRACDVCRRKKSDGSQMPGNRCSNCIAYNYECSYVEAAKKRGPPKGYVENLETRLEKMEGLLQRLCPDADFTQELGMPLKRPSTLKEYPLKESPPAPLIPAANSSPSVLGGNPNTSPNYDPDALDPSDDEYGHAQMLLLQKTFNEMSVSHRFFGKSSGVQLVQTAMDMKSEYVGRDPRPTIMHMHNRRNEFWTMHPWERSSFKNEGRRYDYPEPDLLETLVNLYFANINIFLSLLHRPTFEQGLADGLHLRDDGFGALVLIVCATASRYSDDPRVRLEGTDSWHSSGWKWFVQVEMIRKSLLSAPCLYDLQMYSLGCLFLQGCSAPQACWTMVGIGLRLAQEVGAHRKKVYGAKLSVEDELWKRAFWYHRVLVVLDRLMSASLGRPCAIQEEDFDLDLPVECDDEYWTHPDPEQAFKQPAGKPCQTSYFISFLKLNQILAFALRTIYSINKSKILLGFVGQQWEQHIVAELDSALNKWIDSVPDHLRWDPTREDHTFFLQSASLYSTFYHIQILVHRPFIPSPRKPSPLSFPSLAICTNAARSCSHIVDQQRRRLPGRPSPHFQLPAFTAGIVLLLSIWGVKRSGVTIDPMKEMADVHKCMAALKEAEGRWHAAGRLWDVLYELASVGDLPLPSASPSSKRGRDSDSPTSAGLIPSLAQTPSSTSSVSLPVPP</sequence>
<evidence type="ECO:0000313" key="2">
    <source>
        <dbReference type="Proteomes" id="UP000814140"/>
    </source>
</evidence>
<reference evidence="1" key="2">
    <citation type="journal article" date="2022" name="New Phytol.">
        <title>Evolutionary transition to the ectomycorrhizal habit in the genomes of a hyperdiverse lineage of mushroom-forming fungi.</title>
        <authorList>
            <person name="Looney B."/>
            <person name="Miyauchi S."/>
            <person name="Morin E."/>
            <person name="Drula E."/>
            <person name="Courty P.E."/>
            <person name="Kohler A."/>
            <person name="Kuo A."/>
            <person name="LaButti K."/>
            <person name="Pangilinan J."/>
            <person name="Lipzen A."/>
            <person name="Riley R."/>
            <person name="Andreopoulos W."/>
            <person name="He G."/>
            <person name="Johnson J."/>
            <person name="Nolan M."/>
            <person name="Tritt A."/>
            <person name="Barry K.W."/>
            <person name="Grigoriev I.V."/>
            <person name="Nagy L.G."/>
            <person name="Hibbett D."/>
            <person name="Henrissat B."/>
            <person name="Matheny P.B."/>
            <person name="Labbe J."/>
            <person name="Martin F.M."/>
        </authorList>
    </citation>
    <scope>NUCLEOTIDE SEQUENCE</scope>
    <source>
        <strain evidence="1">HHB10654</strain>
    </source>
</reference>
<protein>
    <submittedName>
        <fullName evidence="1">Uncharacterized protein</fullName>
    </submittedName>
</protein>
<reference evidence="1" key="1">
    <citation type="submission" date="2021-03" db="EMBL/GenBank/DDBJ databases">
        <authorList>
            <consortium name="DOE Joint Genome Institute"/>
            <person name="Ahrendt S."/>
            <person name="Looney B.P."/>
            <person name="Miyauchi S."/>
            <person name="Morin E."/>
            <person name="Drula E."/>
            <person name="Courty P.E."/>
            <person name="Chicoki N."/>
            <person name="Fauchery L."/>
            <person name="Kohler A."/>
            <person name="Kuo A."/>
            <person name="Labutti K."/>
            <person name="Pangilinan J."/>
            <person name="Lipzen A."/>
            <person name="Riley R."/>
            <person name="Andreopoulos W."/>
            <person name="He G."/>
            <person name="Johnson J."/>
            <person name="Barry K.W."/>
            <person name="Grigoriev I.V."/>
            <person name="Nagy L."/>
            <person name="Hibbett D."/>
            <person name="Henrissat B."/>
            <person name="Matheny P.B."/>
            <person name="Labbe J."/>
            <person name="Martin F."/>
        </authorList>
    </citation>
    <scope>NUCLEOTIDE SEQUENCE</scope>
    <source>
        <strain evidence="1">HHB10654</strain>
    </source>
</reference>
<evidence type="ECO:0000313" key="1">
    <source>
        <dbReference type="EMBL" id="KAI0058759.1"/>
    </source>
</evidence>
<accession>A0ACB8SQH8</accession>
<proteinExistence type="predicted"/>
<dbReference type="EMBL" id="MU277232">
    <property type="protein sequence ID" value="KAI0058759.1"/>
    <property type="molecule type" value="Genomic_DNA"/>
</dbReference>
<feature type="non-terminal residue" evidence="1">
    <location>
        <position position="697"/>
    </location>
</feature>
<name>A0ACB8SQH8_9AGAM</name>
<comment type="caution">
    <text evidence="1">The sequence shown here is derived from an EMBL/GenBank/DDBJ whole genome shotgun (WGS) entry which is preliminary data.</text>
</comment>
<organism evidence="1 2">
    <name type="scientific">Artomyces pyxidatus</name>
    <dbReference type="NCBI Taxonomy" id="48021"/>
    <lineage>
        <taxon>Eukaryota</taxon>
        <taxon>Fungi</taxon>
        <taxon>Dikarya</taxon>
        <taxon>Basidiomycota</taxon>
        <taxon>Agaricomycotina</taxon>
        <taxon>Agaricomycetes</taxon>
        <taxon>Russulales</taxon>
        <taxon>Auriscalpiaceae</taxon>
        <taxon>Artomyces</taxon>
    </lineage>
</organism>
<keyword evidence="2" id="KW-1185">Reference proteome</keyword>
<gene>
    <name evidence="1" type="ORF">BV25DRAFT_1788378</name>
</gene>
<dbReference type="Proteomes" id="UP000814140">
    <property type="component" value="Unassembled WGS sequence"/>
</dbReference>